<accession>A0A921N0Z7</accession>
<organism evidence="1 2">
    <name type="scientific">Romboutsia timonensis</name>
    <dbReference type="NCBI Taxonomy" id="1776391"/>
    <lineage>
        <taxon>Bacteria</taxon>
        <taxon>Bacillati</taxon>
        <taxon>Bacillota</taxon>
        <taxon>Clostridia</taxon>
        <taxon>Peptostreptococcales</taxon>
        <taxon>Peptostreptococcaceae</taxon>
        <taxon>Romboutsia</taxon>
    </lineage>
</organism>
<dbReference type="Proteomes" id="UP000776700">
    <property type="component" value="Unassembled WGS sequence"/>
</dbReference>
<proteinExistence type="predicted"/>
<dbReference type="AlphaFoldDB" id="A0A921N0Z7"/>
<name>A0A921N0Z7_9FIRM</name>
<evidence type="ECO:0000313" key="2">
    <source>
        <dbReference type="Proteomes" id="UP000776700"/>
    </source>
</evidence>
<protein>
    <submittedName>
        <fullName evidence="1">Uncharacterized protein</fullName>
    </submittedName>
</protein>
<gene>
    <name evidence="1" type="ORF">K8V90_07700</name>
</gene>
<evidence type="ECO:0000313" key="1">
    <source>
        <dbReference type="EMBL" id="HJG96966.1"/>
    </source>
</evidence>
<reference evidence="1" key="2">
    <citation type="submission" date="2021-09" db="EMBL/GenBank/DDBJ databases">
        <authorList>
            <person name="Gilroy R."/>
        </authorList>
    </citation>
    <scope>NUCLEOTIDE SEQUENCE</scope>
    <source>
        <strain evidence="1">1277</strain>
    </source>
</reference>
<dbReference type="EMBL" id="DYUB01000238">
    <property type="protein sequence ID" value="HJG96966.1"/>
    <property type="molecule type" value="Genomic_DNA"/>
</dbReference>
<sequence length="90" mass="10352">MTTKDKIDLSSIPTDVLIAEIEARKDDETRQHVTEINNRLAKLKTLGFTPYNRDVLENVDEKWDLVSLGVNVRSGKVISVYFDEIRTEED</sequence>
<reference evidence="1" key="1">
    <citation type="journal article" date="2021" name="PeerJ">
        <title>Extensive microbial diversity within the chicken gut microbiome revealed by metagenomics and culture.</title>
        <authorList>
            <person name="Gilroy R."/>
            <person name="Ravi A."/>
            <person name="Getino M."/>
            <person name="Pursley I."/>
            <person name="Horton D.L."/>
            <person name="Alikhan N.F."/>
            <person name="Baker D."/>
            <person name="Gharbi K."/>
            <person name="Hall N."/>
            <person name="Watson M."/>
            <person name="Adriaenssens E.M."/>
            <person name="Foster-Nyarko E."/>
            <person name="Jarju S."/>
            <person name="Secka A."/>
            <person name="Antonio M."/>
            <person name="Oren A."/>
            <person name="Chaudhuri R.R."/>
            <person name="La Ragione R."/>
            <person name="Hildebrand F."/>
            <person name="Pallen M.J."/>
        </authorList>
    </citation>
    <scope>NUCLEOTIDE SEQUENCE</scope>
    <source>
        <strain evidence="1">1277</strain>
    </source>
</reference>
<comment type="caution">
    <text evidence="1">The sequence shown here is derived from an EMBL/GenBank/DDBJ whole genome shotgun (WGS) entry which is preliminary data.</text>
</comment>